<dbReference type="InterPro" id="IPR006139">
    <property type="entry name" value="D-isomer_2_OHA_DH_cat_dom"/>
</dbReference>
<dbReference type="Gene3D" id="3.40.50.720">
    <property type="entry name" value="NAD(P)-binding Rossmann-like Domain"/>
    <property type="match status" value="2"/>
</dbReference>
<sequence>MDTTLLLAHTISPDWSRDLVSELKTRLPEGLIENATTPAETTEKVVEADILVVGRLQNEWLAQAQELTLVQSLWAGVDMYPLDRIDEAGVAMANASGVHAKPIAEHVLGYMLQFERGLTQAVKNRRRGVWEHISGGELGTKTVGIIGVGEIGSRVSELATAFGMETVGTKRDTSSAPASIDTIFPASEYQTVLQQSDYLVLSCPLTETTEGLLGVDEFRMLNRDATVINVARGEIIDQTALVRALRSGMIQGAALDVFEQEPLPPESPLWDLSNVIVTPHMAWRSPQTTQRWADLLVENYRAVASKETDSIVNRVL</sequence>
<proteinExistence type="inferred from homology"/>
<feature type="domain" description="D-isomer specific 2-hydroxyacid dehydrogenase catalytic" evidence="4">
    <location>
        <begin position="29"/>
        <end position="310"/>
    </location>
</feature>
<dbReference type="EMBL" id="JBHSZQ010000047">
    <property type="protein sequence ID" value="MFC7126933.1"/>
    <property type="molecule type" value="Genomic_DNA"/>
</dbReference>
<evidence type="ECO:0000259" key="4">
    <source>
        <dbReference type="Pfam" id="PF00389"/>
    </source>
</evidence>
<name>A0ABD5XD38_9EURY</name>
<evidence type="ECO:0000313" key="6">
    <source>
        <dbReference type="EMBL" id="MFC7126933.1"/>
    </source>
</evidence>
<reference evidence="6 7" key="1">
    <citation type="journal article" date="2014" name="Int. J. Syst. Evol. Microbiol.">
        <title>Complete genome sequence of Corynebacterium casei LMG S-19264T (=DSM 44701T), isolated from a smear-ripened cheese.</title>
        <authorList>
            <consortium name="US DOE Joint Genome Institute (JGI-PGF)"/>
            <person name="Walter F."/>
            <person name="Albersmeier A."/>
            <person name="Kalinowski J."/>
            <person name="Ruckert C."/>
        </authorList>
    </citation>
    <scope>NUCLEOTIDE SEQUENCE [LARGE SCALE GENOMIC DNA]</scope>
    <source>
        <strain evidence="6 7">CGMCC 4.7215</strain>
    </source>
</reference>
<evidence type="ECO:0000259" key="5">
    <source>
        <dbReference type="Pfam" id="PF02826"/>
    </source>
</evidence>
<keyword evidence="2" id="KW-0520">NAD</keyword>
<dbReference type="Proteomes" id="UP001596414">
    <property type="component" value="Unassembled WGS sequence"/>
</dbReference>
<evidence type="ECO:0000256" key="3">
    <source>
        <dbReference type="RuleBase" id="RU003719"/>
    </source>
</evidence>
<evidence type="ECO:0000256" key="2">
    <source>
        <dbReference type="ARBA" id="ARBA00023027"/>
    </source>
</evidence>
<dbReference type="PANTHER" id="PTHR43333:SF1">
    <property type="entry name" value="D-ISOMER SPECIFIC 2-HYDROXYACID DEHYDROGENASE NAD-BINDING DOMAIN-CONTAINING PROTEIN"/>
    <property type="match status" value="1"/>
</dbReference>
<protein>
    <submittedName>
        <fullName evidence="6">D-2-hydroxyacid dehydrogenase</fullName>
    </submittedName>
</protein>
<feature type="domain" description="D-isomer specific 2-hydroxyacid dehydrogenase NAD-binding" evidence="5">
    <location>
        <begin position="108"/>
        <end position="282"/>
    </location>
</feature>
<dbReference type="AlphaFoldDB" id="A0ABD5XD38"/>
<comment type="similarity">
    <text evidence="3">Belongs to the D-isomer specific 2-hydroxyacid dehydrogenase family.</text>
</comment>
<dbReference type="GO" id="GO:0016491">
    <property type="term" value="F:oxidoreductase activity"/>
    <property type="evidence" value="ECO:0007669"/>
    <property type="project" value="UniProtKB-KW"/>
</dbReference>
<dbReference type="Pfam" id="PF00389">
    <property type="entry name" value="2-Hacid_dh"/>
    <property type="match status" value="1"/>
</dbReference>
<dbReference type="InterPro" id="IPR006140">
    <property type="entry name" value="D-isomer_DH_NAD-bd"/>
</dbReference>
<dbReference type="SUPFAM" id="SSF52283">
    <property type="entry name" value="Formate/glycerate dehydrogenase catalytic domain-like"/>
    <property type="match status" value="1"/>
</dbReference>
<evidence type="ECO:0000256" key="1">
    <source>
        <dbReference type="ARBA" id="ARBA00023002"/>
    </source>
</evidence>
<dbReference type="Pfam" id="PF02826">
    <property type="entry name" value="2-Hacid_dh_C"/>
    <property type="match status" value="1"/>
</dbReference>
<evidence type="ECO:0000313" key="7">
    <source>
        <dbReference type="Proteomes" id="UP001596414"/>
    </source>
</evidence>
<keyword evidence="1 3" id="KW-0560">Oxidoreductase</keyword>
<dbReference type="SUPFAM" id="SSF51735">
    <property type="entry name" value="NAD(P)-binding Rossmann-fold domains"/>
    <property type="match status" value="1"/>
</dbReference>
<dbReference type="RefSeq" id="WP_267637222.1">
    <property type="nucleotide sequence ID" value="NZ_JAODIY010000009.1"/>
</dbReference>
<dbReference type="InterPro" id="IPR036291">
    <property type="entry name" value="NAD(P)-bd_dom_sf"/>
</dbReference>
<dbReference type="CDD" id="cd05300">
    <property type="entry name" value="2-Hacid_dh_1"/>
    <property type="match status" value="1"/>
</dbReference>
<dbReference type="PANTHER" id="PTHR43333">
    <property type="entry name" value="2-HACID_DH_C DOMAIN-CONTAINING PROTEIN"/>
    <property type="match status" value="1"/>
</dbReference>
<accession>A0ABD5XD38</accession>
<gene>
    <name evidence="6" type="ORF">ACFQJ7_13020</name>
</gene>
<organism evidence="6 7">
    <name type="scientific">Halovenus rubra</name>
    <dbReference type="NCBI Taxonomy" id="869890"/>
    <lineage>
        <taxon>Archaea</taxon>
        <taxon>Methanobacteriati</taxon>
        <taxon>Methanobacteriota</taxon>
        <taxon>Stenosarchaea group</taxon>
        <taxon>Halobacteria</taxon>
        <taxon>Halobacteriales</taxon>
        <taxon>Haloarculaceae</taxon>
        <taxon>Halovenus</taxon>
    </lineage>
</organism>
<comment type="caution">
    <text evidence="6">The sequence shown here is derived from an EMBL/GenBank/DDBJ whole genome shotgun (WGS) entry which is preliminary data.</text>
</comment>